<evidence type="ECO:0000256" key="2">
    <source>
        <dbReference type="ARBA" id="ARBA00005982"/>
    </source>
</evidence>
<gene>
    <name evidence="7" type="ORF">C2845_PM06G21720</name>
</gene>
<evidence type="ECO:0000256" key="6">
    <source>
        <dbReference type="SAM" id="MobiDB-lite"/>
    </source>
</evidence>
<reference evidence="8" key="1">
    <citation type="journal article" date="2019" name="Nat. Commun.">
        <title>The genome of broomcorn millet.</title>
        <authorList>
            <person name="Zou C."/>
            <person name="Miki D."/>
            <person name="Li D."/>
            <person name="Tang Q."/>
            <person name="Xiao L."/>
            <person name="Rajput S."/>
            <person name="Deng P."/>
            <person name="Jia W."/>
            <person name="Huang R."/>
            <person name="Zhang M."/>
            <person name="Sun Y."/>
            <person name="Hu J."/>
            <person name="Fu X."/>
            <person name="Schnable P.S."/>
            <person name="Li F."/>
            <person name="Zhang H."/>
            <person name="Feng B."/>
            <person name="Zhu X."/>
            <person name="Liu R."/>
            <person name="Schnable J.C."/>
            <person name="Zhu J.-K."/>
            <person name="Zhang H."/>
        </authorList>
    </citation>
    <scope>NUCLEOTIDE SEQUENCE [LARGE SCALE GENOMIC DNA]</scope>
</reference>
<dbReference type="InterPro" id="IPR000109">
    <property type="entry name" value="POT_fam"/>
</dbReference>
<feature type="region of interest" description="Disordered" evidence="6">
    <location>
        <begin position="188"/>
        <end position="220"/>
    </location>
</feature>
<dbReference type="Proteomes" id="UP000275267">
    <property type="component" value="Unassembled WGS sequence"/>
</dbReference>
<dbReference type="Pfam" id="PF00854">
    <property type="entry name" value="PTR2"/>
    <property type="match status" value="1"/>
</dbReference>
<sequence>MAAVHGAPCGGAQVDRPRAPHLVRRDPPGHIGVPQPQLRTMDRRVAARLEVPPASMLIFSNLAMLGTLALYDRVLVPRLRRLTGRPAGITHLQRTGIGLAISTLSNAVSAVVEAERKRAAARHGLLDSPGATVPMSVIWMAPQYAIHGVAGVHGRRTHGVPVRPGAREHEELRCGALADHVGWELHGHAARDNARGPKGKDNGFRTTPTEGSWISTTGCW</sequence>
<accession>A0A3L6RDK1</accession>
<dbReference type="GO" id="GO:0022857">
    <property type="term" value="F:transmembrane transporter activity"/>
    <property type="evidence" value="ECO:0007669"/>
    <property type="project" value="InterPro"/>
</dbReference>
<proteinExistence type="inferred from homology"/>
<evidence type="ECO:0000256" key="5">
    <source>
        <dbReference type="ARBA" id="ARBA00023136"/>
    </source>
</evidence>
<organism evidence="7 8">
    <name type="scientific">Panicum miliaceum</name>
    <name type="common">Proso millet</name>
    <name type="synonym">Broomcorn millet</name>
    <dbReference type="NCBI Taxonomy" id="4540"/>
    <lineage>
        <taxon>Eukaryota</taxon>
        <taxon>Viridiplantae</taxon>
        <taxon>Streptophyta</taxon>
        <taxon>Embryophyta</taxon>
        <taxon>Tracheophyta</taxon>
        <taxon>Spermatophyta</taxon>
        <taxon>Magnoliopsida</taxon>
        <taxon>Liliopsida</taxon>
        <taxon>Poales</taxon>
        <taxon>Poaceae</taxon>
        <taxon>PACMAD clade</taxon>
        <taxon>Panicoideae</taxon>
        <taxon>Panicodae</taxon>
        <taxon>Paniceae</taxon>
        <taxon>Panicinae</taxon>
        <taxon>Panicum</taxon>
        <taxon>Panicum sect. Panicum</taxon>
    </lineage>
</organism>
<feature type="region of interest" description="Disordered" evidence="6">
    <location>
        <begin position="1"/>
        <end position="32"/>
    </location>
</feature>
<keyword evidence="8" id="KW-1185">Reference proteome</keyword>
<evidence type="ECO:0000256" key="4">
    <source>
        <dbReference type="ARBA" id="ARBA00022989"/>
    </source>
</evidence>
<dbReference type="OrthoDB" id="8904098at2759"/>
<dbReference type="InterPro" id="IPR036259">
    <property type="entry name" value="MFS_trans_sf"/>
</dbReference>
<keyword evidence="4" id="KW-1133">Transmembrane helix</keyword>
<dbReference type="AlphaFoldDB" id="A0A3L6RDK1"/>
<keyword evidence="3" id="KW-0812">Transmembrane</keyword>
<evidence type="ECO:0000313" key="8">
    <source>
        <dbReference type="Proteomes" id="UP000275267"/>
    </source>
</evidence>
<evidence type="ECO:0000256" key="3">
    <source>
        <dbReference type="ARBA" id="ARBA00022692"/>
    </source>
</evidence>
<comment type="caution">
    <text evidence="7">The sequence shown here is derived from an EMBL/GenBank/DDBJ whole genome shotgun (WGS) entry which is preliminary data.</text>
</comment>
<feature type="compositionally biased region" description="Polar residues" evidence="6">
    <location>
        <begin position="204"/>
        <end position="220"/>
    </location>
</feature>
<comment type="similarity">
    <text evidence="2">Belongs to the major facilitator superfamily. Proton-dependent oligopeptide transporter (POT/PTR) (TC 2.A.17) family.</text>
</comment>
<name>A0A3L6RDK1_PANMI</name>
<feature type="compositionally biased region" description="Basic and acidic residues" evidence="6">
    <location>
        <begin position="188"/>
        <end position="203"/>
    </location>
</feature>
<dbReference type="EMBL" id="PQIB02000009">
    <property type="protein sequence ID" value="RLN00907.1"/>
    <property type="molecule type" value="Genomic_DNA"/>
</dbReference>
<dbReference type="Gene3D" id="1.20.1250.20">
    <property type="entry name" value="MFS general substrate transporter like domains"/>
    <property type="match status" value="1"/>
</dbReference>
<evidence type="ECO:0000313" key="7">
    <source>
        <dbReference type="EMBL" id="RLN00907.1"/>
    </source>
</evidence>
<keyword evidence="5" id="KW-0472">Membrane</keyword>
<dbReference type="PANTHER" id="PTHR11654">
    <property type="entry name" value="OLIGOPEPTIDE TRANSPORTER-RELATED"/>
    <property type="match status" value="1"/>
</dbReference>
<evidence type="ECO:0000256" key="1">
    <source>
        <dbReference type="ARBA" id="ARBA00004141"/>
    </source>
</evidence>
<feature type="compositionally biased region" description="Basic and acidic residues" evidence="6">
    <location>
        <begin position="15"/>
        <end position="28"/>
    </location>
</feature>
<protein>
    <submittedName>
        <fullName evidence="7">Uncharacterized protein</fullName>
    </submittedName>
</protein>
<comment type="subcellular location">
    <subcellularLocation>
        <location evidence="1">Membrane</location>
        <topology evidence="1">Multi-pass membrane protein</topology>
    </subcellularLocation>
</comment>
<dbReference type="GO" id="GO:0016020">
    <property type="term" value="C:membrane"/>
    <property type="evidence" value="ECO:0007669"/>
    <property type="project" value="UniProtKB-SubCell"/>
</dbReference>
<dbReference type="STRING" id="4540.A0A3L6RDK1"/>